<proteinExistence type="predicted"/>
<dbReference type="GO" id="GO:0016829">
    <property type="term" value="F:lyase activity"/>
    <property type="evidence" value="ECO:0007669"/>
    <property type="project" value="InterPro"/>
</dbReference>
<dbReference type="RefSeq" id="WP_220165129.1">
    <property type="nucleotide sequence ID" value="NZ_CP080507.1"/>
</dbReference>
<dbReference type="InterPro" id="IPR008929">
    <property type="entry name" value="Chondroitin_lyas"/>
</dbReference>
<sequence>MRVTPINSAEAVFEAFFDEQLSELSRWTADVPGVSGFKLTQSWAFVIVNWERPAADGLVLRLHRRFAPELDCTAYDRLLVAINLPEDSVITLAAETDAGPRRRVGTPCGATRHEEWLALDGARRIHALTVEVRSPRAAAGSAWLLWFGLQHTERLTFHLAQWEGYDETWEKYLQPAEFEPTFQPAYGLLIDAEELDAVRREFADSAVTRELRAVGEIARAVQPESMIAETMNFWNYNGFRRERQMGWMLTWHGAFAAQASVMWRDKDLGRRAARFALSMAHCTYWEDSFFAQLRGSTWEQRGFVQATATWDCAVILDLCGEWFTPLGRELILRRIATEAHGAMSQASWWWEYMYHTNQIAWITPARLYGLLVLEQTMPARGEGFPKPAASRVAPHTDIAWANLQENLEHALLPDGGYVEGSTYFTWVARQAVVSALLYGRGRGRNARELVPPALLRTERLAEMLLSTDDGQDMLLTGDAMFAFGEALTFLAWLMPRSHWVTIYRKSRRRSGVAPLLMALRLDREIPAEGPELAPFLEMKDTGMMASVRRLEGELVKLFILGNKAGGDHQHEDKGSFVLECAGDSFAFDFGVMDYANPVTELMKQAQRHNMLTPWSEDVRPKPANPISADVKPQGGGDATAFHATIDATPGWEEWFTKWQRTWDSPTPDELVITDEWTVAKGEGVVFHWTTRLPMALDGRRVTIEGRRAVAELTLPDDVEAVVEELPLLDPRRQATDDQRREMQQFGWQHARTQPRLTVRQRGRSGVLRIAVKLRLRAVT</sequence>
<evidence type="ECO:0000313" key="3">
    <source>
        <dbReference type="EMBL" id="QYM80236.1"/>
    </source>
</evidence>
<feature type="domain" description="Heparinase II/III-like C-terminal" evidence="2">
    <location>
        <begin position="562"/>
        <end position="691"/>
    </location>
</feature>
<dbReference type="GO" id="GO:0030313">
    <property type="term" value="C:cell envelope"/>
    <property type="evidence" value="ECO:0007669"/>
    <property type="project" value="UniProtKB-SubCell"/>
</dbReference>
<name>A0A8F9TW80_9BACT</name>
<reference evidence="3" key="1">
    <citation type="submission" date="2021-08" db="EMBL/GenBank/DDBJ databases">
        <title>Genome of a novel bacterium of the phylum Verrucomicrobia, Oleiharenicola sp. KSB-15.</title>
        <authorList>
            <person name="Chung J.-H."/>
            <person name="Ahn J.-H."/>
            <person name="Yoon Y."/>
            <person name="Kim D.-Y."/>
            <person name="An S.-H."/>
            <person name="Park I."/>
            <person name="Yeon J."/>
        </authorList>
    </citation>
    <scope>NUCLEOTIDE SEQUENCE</scope>
    <source>
        <strain evidence="3">KSB-15</strain>
    </source>
</reference>
<accession>A0A8F9TW80</accession>
<dbReference type="Pfam" id="PF07940">
    <property type="entry name" value="Hepar_II_III_C"/>
    <property type="match status" value="1"/>
</dbReference>
<evidence type="ECO:0000259" key="2">
    <source>
        <dbReference type="Pfam" id="PF07940"/>
    </source>
</evidence>
<dbReference type="InterPro" id="IPR012480">
    <property type="entry name" value="Hepar_II_III_C"/>
</dbReference>
<dbReference type="KEGG" id="ole:K0B96_06375"/>
<gene>
    <name evidence="3" type="ORF">K0B96_06375</name>
</gene>
<dbReference type="Proteomes" id="UP000825051">
    <property type="component" value="Chromosome"/>
</dbReference>
<protein>
    <submittedName>
        <fullName evidence="3">Heparinase II/III-family protein</fullName>
    </submittedName>
</protein>
<evidence type="ECO:0000256" key="1">
    <source>
        <dbReference type="ARBA" id="ARBA00004196"/>
    </source>
</evidence>
<dbReference type="EMBL" id="CP080507">
    <property type="protein sequence ID" value="QYM80236.1"/>
    <property type="molecule type" value="Genomic_DNA"/>
</dbReference>
<keyword evidence="4" id="KW-1185">Reference proteome</keyword>
<dbReference type="Gene3D" id="1.50.10.100">
    <property type="entry name" value="Chondroitin AC/alginate lyase"/>
    <property type="match status" value="1"/>
</dbReference>
<dbReference type="Gene3D" id="2.70.98.70">
    <property type="match status" value="1"/>
</dbReference>
<comment type="subcellular location">
    <subcellularLocation>
        <location evidence="1">Cell envelope</location>
    </subcellularLocation>
</comment>
<evidence type="ECO:0000313" key="4">
    <source>
        <dbReference type="Proteomes" id="UP000825051"/>
    </source>
</evidence>
<organism evidence="3 4">
    <name type="scientific">Horticoccus luteus</name>
    <dbReference type="NCBI Taxonomy" id="2862869"/>
    <lineage>
        <taxon>Bacteria</taxon>
        <taxon>Pseudomonadati</taxon>
        <taxon>Verrucomicrobiota</taxon>
        <taxon>Opitutia</taxon>
        <taxon>Opitutales</taxon>
        <taxon>Opitutaceae</taxon>
        <taxon>Horticoccus</taxon>
    </lineage>
</organism>
<dbReference type="AlphaFoldDB" id="A0A8F9TW80"/>